<dbReference type="GO" id="GO:0016020">
    <property type="term" value="C:membrane"/>
    <property type="evidence" value="ECO:0007669"/>
    <property type="project" value="UniProtKB-SubCell"/>
</dbReference>
<keyword evidence="12" id="KW-1185">Reference proteome</keyword>
<feature type="transmembrane region" description="Helical" evidence="9">
    <location>
        <begin position="120"/>
        <end position="138"/>
    </location>
</feature>
<evidence type="ECO:0000256" key="9">
    <source>
        <dbReference type="SAM" id="Phobius"/>
    </source>
</evidence>
<keyword evidence="9" id="KW-0812">Transmembrane</keyword>
<dbReference type="AlphaFoldDB" id="A0A1E1L2N6"/>
<dbReference type="GO" id="GO:0008270">
    <property type="term" value="F:zinc ion binding"/>
    <property type="evidence" value="ECO:0007669"/>
    <property type="project" value="InterPro"/>
</dbReference>
<name>A0A1E1L2N6_9HELO</name>
<dbReference type="PANTHER" id="PTHR31313:SF81">
    <property type="entry name" value="TY1 ENHANCER ACTIVATOR"/>
    <property type="match status" value="1"/>
</dbReference>
<keyword evidence="5" id="KW-0238">DNA-binding</keyword>
<keyword evidence="7" id="KW-0539">Nucleus</keyword>
<protein>
    <recommendedName>
        <fullName evidence="10">Xylanolytic transcriptional activator regulatory domain-containing protein</fullName>
    </recommendedName>
</protein>
<evidence type="ECO:0000256" key="8">
    <source>
        <dbReference type="SAM" id="MobiDB-lite"/>
    </source>
</evidence>
<keyword evidence="3" id="KW-0862">Zinc</keyword>
<dbReference type="EMBL" id="FJUW01000033">
    <property type="protein sequence ID" value="CZT04776.1"/>
    <property type="molecule type" value="Genomic_DNA"/>
</dbReference>
<keyword evidence="4" id="KW-0805">Transcription regulation</keyword>
<evidence type="ECO:0000256" key="3">
    <source>
        <dbReference type="ARBA" id="ARBA00022833"/>
    </source>
</evidence>
<evidence type="ECO:0000256" key="5">
    <source>
        <dbReference type="ARBA" id="ARBA00023125"/>
    </source>
</evidence>
<dbReference type="GO" id="GO:0003677">
    <property type="term" value="F:DNA binding"/>
    <property type="evidence" value="ECO:0007669"/>
    <property type="project" value="UniProtKB-KW"/>
</dbReference>
<evidence type="ECO:0000256" key="6">
    <source>
        <dbReference type="ARBA" id="ARBA00023163"/>
    </source>
</evidence>
<proteinExistence type="predicted"/>
<feature type="transmembrane region" description="Helical" evidence="9">
    <location>
        <begin position="295"/>
        <end position="312"/>
    </location>
</feature>
<feature type="transmembrane region" description="Helical" evidence="9">
    <location>
        <begin position="405"/>
        <end position="428"/>
    </location>
</feature>
<evidence type="ECO:0000259" key="10">
    <source>
        <dbReference type="SMART" id="SM00906"/>
    </source>
</evidence>
<comment type="caution">
    <text evidence="11">The sequence shown here is derived from an EMBL/GenBank/DDBJ whole genome shotgun (WGS) entry which is preliminary data.</text>
</comment>
<comment type="subcellular location">
    <subcellularLocation>
        <location evidence="1">Membrane</location>
        <topology evidence="1">Multi-pass membrane protein</topology>
    </subcellularLocation>
</comment>
<evidence type="ECO:0000256" key="1">
    <source>
        <dbReference type="ARBA" id="ARBA00004141"/>
    </source>
</evidence>
<dbReference type="InterPro" id="IPR007219">
    <property type="entry name" value="XnlR_reg_dom"/>
</dbReference>
<reference evidence="12" key="1">
    <citation type="submission" date="2016-03" db="EMBL/GenBank/DDBJ databases">
        <authorList>
            <person name="Ploux O."/>
        </authorList>
    </citation>
    <scope>NUCLEOTIDE SEQUENCE [LARGE SCALE GENOMIC DNA]</scope>
    <source>
        <strain evidence="12">UK7</strain>
    </source>
</reference>
<feature type="transmembrane region" description="Helical" evidence="9">
    <location>
        <begin position="440"/>
        <end position="459"/>
    </location>
</feature>
<dbReference type="GO" id="GO:0022857">
    <property type="term" value="F:transmembrane transporter activity"/>
    <property type="evidence" value="ECO:0007669"/>
    <property type="project" value="InterPro"/>
</dbReference>
<dbReference type="InterPro" id="IPR036259">
    <property type="entry name" value="MFS_trans_sf"/>
</dbReference>
<feature type="transmembrane region" description="Helical" evidence="9">
    <location>
        <begin position="54"/>
        <end position="74"/>
    </location>
</feature>
<dbReference type="InterPro" id="IPR011701">
    <property type="entry name" value="MFS"/>
</dbReference>
<accession>A0A1E1L2N6</accession>
<feature type="region of interest" description="Disordered" evidence="8">
    <location>
        <begin position="485"/>
        <end position="506"/>
    </location>
</feature>
<evidence type="ECO:0000313" key="12">
    <source>
        <dbReference type="Proteomes" id="UP000178129"/>
    </source>
</evidence>
<feature type="transmembrane region" description="Helical" evidence="9">
    <location>
        <begin position="187"/>
        <end position="211"/>
    </location>
</feature>
<gene>
    <name evidence="11" type="ORF">RCO7_10718</name>
</gene>
<feature type="transmembrane region" description="Helical" evidence="9">
    <location>
        <begin position="86"/>
        <end position="108"/>
    </location>
</feature>
<feature type="transmembrane region" description="Helical" evidence="9">
    <location>
        <begin position="375"/>
        <end position="398"/>
    </location>
</feature>
<dbReference type="GO" id="GO:0006351">
    <property type="term" value="P:DNA-templated transcription"/>
    <property type="evidence" value="ECO:0007669"/>
    <property type="project" value="InterPro"/>
</dbReference>
<dbReference type="SMART" id="SM00906">
    <property type="entry name" value="Fungal_trans"/>
    <property type="match status" value="1"/>
</dbReference>
<dbReference type="STRING" id="914237.A0A1E1L2N6"/>
<feature type="transmembrane region" description="Helical" evidence="9">
    <location>
        <begin position="333"/>
        <end position="355"/>
    </location>
</feature>
<evidence type="ECO:0000256" key="7">
    <source>
        <dbReference type="ARBA" id="ARBA00023242"/>
    </source>
</evidence>
<sequence length="1154" mass="127382">MTFGILEPSSNASPRGTSLLESVQGGHKAGIILVPQPSNSKHDPLNFSGVRKELAFATIILGACLTGVLGPLLVPGFGILTEVFDVPISGITITNGALVMSSGASAYLCSCLAVIYGKRIVFLFTTTVLIAVCCWGASAKSYGSFLGARLVQGFGMGAYFALAGTASINDLFLFISEDAGGYVIVDLLWRWSFCLMAIGFGILLACVVFFFPETSFDRQNIDVDIGTIDVLTQSATNSQEKRPLGEPVHESNIGTVLRPVSFWRRALGLEHFEIKDQSRIFSVCISPILLFRHPAVVWGSIMWSVTFTWVIIQGATATQVFGAPPYNLSATSVGNLVGIAPFIGSALGTLLGGWSSDYISQTLSVRNKGVFEPEFRLLIIIPAAVAIVIGGFGLGGAIHNADSALICAVFLAFTNFFVGIGCTGIVSYTNDVCQEKAGEAFGLAVVIKSSFAFGLTFMLNDYYSSKGPLHFLLYHGDPATDDANANSRRLRSLSEEGEKMRRSSTLLSLPDHQKECHFESGAGVGRKRKRDLEYVSKLEEQFEALKTYVKVLDNQNQDQTQRSYPCALNSPDEWYGATDGKDHAFSTQTGVDSAQPAQDTRLTSAVHEVGSLIWKLSIDKTGDASFTGPSGNFCFSTSPPVKGKKLLAADKIDMSHRLSEYSQDARLCRELFQTFEEFINPFHQFVQFPALVLKTFEHCEMESVLLQSAIFAAGSRLLRRPDASQIGECFASNAEKLALKCCRDQPSLVVIQALTIMCWHELSLENENMAWMYNSMAGSLCTHLGLHVGALEYVDPGTKGDASSSDTETDSRTRTFWQFFLVDRIATSLWGRQCSIPWKRVRTPPFQITLDKVSPLHEVVFDHQCRLWLLHDQFMDQIYSFDFPTLPLSEKHKILMYAREKLLSFHQATDDRLRFGKVRNSEHVVCFQMSYQMSLILIHRPYLQGSSESGSRPLALRSMTAAATTMTLLIRAYRKLGTFSRAPFYIVHHILTAAIIHLLSATSSQQTLRHQSINKLRVCIEALEELRLTWHRAQKSIALLQELANRWSVVFALPMRLSNVIPLPCNAAESEGEMPRDFGPTPHEESPFDAAYGADNHAFEMQESMLSAEPVDAALAPGIADKDFWMNSDTLHSFVMQDDRFTGMGLDWLFGPQV</sequence>
<feature type="compositionally biased region" description="Basic and acidic residues" evidence="8">
    <location>
        <begin position="492"/>
        <end position="501"/>
    </location>
</feature>
<dbReference type="SUPFAM" id="SSF103473">
    <property type="entry name" value="MFS general substrate transporter"/>
    <property type="match status" value="1"/>
</dbReference>
<dbReference type="Pfam" id="PF04082">
    <property type="entry name" value="Fungal_trans"/>
    <property type="match status" value="1"/>
</dbReference>
<dbReference type="Gene3D" id="1.20.1250.20">
    <property type="entry name" value="MFS general substrate transporter like domains"/>
    <property type="match status" value="1"/>
</dbReference>
<dbReference type="InterPro" id="IPR051615">
    <property type="entry name" value="Transcr_Regulatory_Elem"/>
</dbReference>
<keyword evidence="9" id="KW-0472">Membrane</keyword>
<keyword evidence="6" id="KW-0804">Transcription</keyword>
<dbReference type="InParanoid" id="A0A1E1L2N6"/>
<evidence type="ECO:0000256" key="4">
    <source>
        <dbReference type="ARBA" id="ARBA00023015"/>
    </source>
</evidence>
<feature type="domain" description="Xylanolytic transcriptional activator regulatory" evidence="10">
    <location>
        <begin position="770"/>
        <end position="851"/>
    </location>
</feature>
<evidence type="ECO:0000313" key="11">
    <source>
        <dbReference type="EMBL" id="CZT04776.1"/>
    </source>
</evidence>
<dbReference type="Proteomes" id="UP000178129">
    <property type="component" value="Unassembled WGS sequence"/>
</dbReference>
<dbReference type="PANTHER" id="PTHR31313">
    <property type="entry name" value="TY1 ENHANCER ACTIVATOR"/>
    <property type="match status" value="1"/>
</dbReference>
<keyword evidence="2" id="KW-0479">Metal-binding</keyword>
<organism evidence="11 12">
    <name type="scientific">Rhynchosporium graminicola</name>
    <dbReference type="NCBI Taxonomy" id="2792576"/>
    <lineage>
        <taxon>Eukaryota</taxon>
        <taxon>Fungi</taxon>
        <taxon>Dikarya</taxon>
        <taxon>Ascomycota</taxon>
        <taxon>Pezizomycotina</taxon>
        <taxon>Leotiomycetes</taxon>
        <taxon>Helotiales</taxon>
        <taxon>Ploettnerulaceae</taxon>
        <taxon>Rhynchosporium</taxon>
    </lineage>
</organism>
<dbReference type="CDD" id="cd12148">
    <property type="entry name" value="fungal_TF_MHR"/>
    <property type="match status" value="1"/>
</dbReference>
<dbReference type="Pfam" id="PF07690">
    <property type="entry name" value="MFS_1"/>
    <property type="match status" value="1"/>
</dbReference>
<evidence type="ECO:0000256" key="2">
    <source>
        <dbReference type="ARBA" id="ARBA00022723"/>
    </source>
</evidence>
<keyword evidence="9" id="KW-1133">Transmembrane helix</keyword>